<accession>A0AAN6N7V3</accession>
<organism evidence="3 4">
    <name type="scientific">Diplogelasinospora grovesii</name>
    <dbReference type="NCBI Taxonomy" id="303347"/>
    <lineage>
        <taxon>Eukaryota</taxon>
        <taxon>Fungi</taxon>
        <taxon>Dikarya</taxon>
        <taxon>Ascomycota</taxon>
        <taxon>Pezizomycotina</taxon>
        <taxon>Sordariomycetes</taxon>
        <taxon>Sordariomycetidae</taxon>
        <taxon>Sordariales</taxon>
        <taxon>Diplogelasinosporaceae</taxon>
        <taxon>Diplogelasinospora</taxon>
    </lineage>
</organism>
<name>A0AAN6N7V3_9PEZI</name>
<comment type="caution">
    <text evidence="3">The sequence shown here is derived from an EMBL/GenBank/DDBJ whole genome shotgun (WGS) entry which is preliminary data.</text>
</comment>
<evidence type="ECO:0000313" key="3">
    <source>
        <dbReference type="EMBL" id="KAK3939338.1"/>
    </source>
</evidence>
<reference evidence="4" key="1">
    <citation type="journal article" date="2023" name="Mol. Phylogenet. Evol.">
        <title>Genome-scale phylogeny and comparative genomics of the fungal order Sordariales.</title>
        <authorList>
            <person name="Hensen N."/>
            <person name="Bonometti L."/>
            <person name="Westerberg I."/>
            <person name="Brannstrom I.O."/>
            <person name="Guillou S."/>
            <person name="Cros-Aarteil S."/>
            <person name="Calhoun S."/>
            <person name="Haridas S."/>
            <person name="Kuo A."/>
            <person name="Mondo S."/>
            <person name="Pangilinan J."/>
            <person name="Riley R."/>
            <person name="LaButti K."/>
            <person name="Andreopoulos B."/>
            <person name="Lipzen A."/>
            <person name="Chen C."/>
            <person name="Yan M."/>
            <person name="Daum C."/>
            <person name="Ng V."/>
            <person name="Clum A."/>
            <person name="Steindorff A."/>
            <person name="Ohm R.A."/>
            <person name="Martin F."/>
            <person name="Silar P."/>
            <person name="Natvig D.O."/>
            <person name="Lalanne C."/>
            <person name="Gautier V."/>
            <person name="Ament-Velasquez S.L."/>
            <person name="Kruys A."/>
            <person name="Hutchinson M.I."/>
            <person name="Powell A.J."/>
            <person name="Barry K."/>
            <person name="Miller A.N."/>
            <person name="Grigoriev I.V."/>
            <person name="Debuchy R."/>
            <person name="Gladieux P."/>
            <person name="Hiltunen Thoren M."/>
            <person name="Johannesson H."/>
        </authorList>
    </citation>
    <scope>NUCLEOTIDE SEQUENCE [LARGE SCALE GENOMIC DNA]</scope>
    <source>
        <strain evidence="4">CBS 340.73</strain>
    </source>
</reference>
<dbReference type="Pfam" id="PF20233">
    <property type="entry name" value="DUF6590"/>
    <property type="match status" value="1"/>
</dbReference>
<dbReference type="EMBL" id="MU853813">
    <property type="protein sequence ID" value="KAK3939338.1"/>
    <property type="molecule type" value="Genomic_DNA"/>
</dbReference>
<dbReference type="Proteomes" id="UP001303473">
    <property type="component" value="Unassembled WGS sequence"/>
</dbReference>
<evidence type="ECO:0000259" key="2">
    <source>
        <dbReference type="Pfam" id="PF20233"/>
    </source>
</evidence>
<proteinExistence type="predicted"/>
<evidence type="ECO:0000256" key="1">
    <source>
        <dbReference type="SAM" id="MobiDB-lite"/>
    </source>
</evidence>
<dbReference type="InterPro" id="IPR046497">
    <property type="entry name" value="DUF6590"/>
</dbReference>
<dbReference type="AlphaFoldDB" id="A0AAN6N7V3"/>
<keyword evidence="4" id="KW-1185">Reference proteome</keyword>
<sequence>MGQRLGSAQLERKRKGQSAQRSIAHHYGSRVCADNAKTRPVPPPSHRPYTPNASRAPKTFRTGYVSLAGNHDIYLDKLKRFFSIRRVFQTVWFEPGGEDKTPQRSDISWTRDCPAFHDQKPYAKYRFFVVLRKRLHYTLCFSITTAENRTGRPEAHGRLKDSVVLYSSKLEPPRPAPVEGIKRKPIGIILEDDNTAITPFTRLNCGRIFTKIGRVHPDFIGLLEEYYKEAVA</sequence>
<protein>
    <recommendedName>
        <fullName evidence="2">DUF6590 domain-containing protein</fullName>
    </recommendedName>
</protein>
<gene>
    <name evidence="3" type="ORF">QBC46DRAFT_364913</name>
</gene>
<feature type="region of interest" description="Disordered" evidence="1">
    <location>
        <begin position="1"/>
        <end position="56"/>
    </location>
</feature>
<feature type="domain" description="DUF6590" evidence="2">
    <location>
        <begin position="79"/>
        <end position="218"/>
    </location>
</feature>
<evidence type="ECO:0000313" key="4">
    <source>
        <dbReference type="Proteomes" id="UP001303473"/>
    </source>
</evidence>